<dbReference type="EMBL" id="CP039690">
    <property type="protein sequence ID" value="QCI63443.1"/>
    <property type="molecule type" value="Genomic_DNA"/>
</dbReference>
<dbReference type="AlphaFoldDB" id="A0A4D7AWX0"/>
<feature type="domain" description="Peptidase C39-like" evidence="1">
    <location>
        <begin position="163"/>
        <end position="250"/>
    </location>
</feature>
<dbReference type="Proteomes" id="UP000298781">
    <property type="component" value="Chromosome"/>
</dbReference>
<reference evidence="2 3" key="1">
    <citation type="submission" date="2019-04" db="EMBL/GenBank/DDBJ databases">
        <title>Phreatobacter aquaticus sp. nov.</title>
        <authorList>
            <person name="Choi A."/>
        </authorList>
    </citation>
    <scope>NUCLEOTIDE SEQUENCE [LARGE SCALE GENOMIC DNA]</scope>
    <source>
        <strain evidence="2 3">KCTC 52518</strain>
    </source>
</reference>
<accession>A0A4D7AWX0</accession>
<protein>
    <recommendedName>
        <fullName evidence="1">Peptidase C39-like domain-containing protein</fullName>
    </recommendedName>
</protein>
<organism evidence="2 3">
    <name type="scientific">Phreatobacter stygius</name>
    <dbReference type="NCBI Taxonomy" id="1940610"/>
    <lineage>
        <taxon>Bacteria</taxon>
        <taxon>Pseudomonadati</taxon>
        <taxon>Pseudomonadota</taxon>
        <taxon>Alphaproteobacteria</taxon>
        <taxon>Hyphomicrobiales</taxon>
        <taxon>Phreatobacteraceae</taxon>
        <taxon>Phreatobacter</taxon>
    </lineage>
</organism>
<dbReference type="OrthoDB" id="7374532at2"/>
<dbReference type="RefSeq" id="WP_136958901.1">
    <property type="nucleotide sequence ID" value="NZ_CP039690.1"/>
</dbReference>
<dbReference type="InterPro" id="IPR039564">
    <property type="entry name" value="Peptidase_C39-like"/>
</dbReference>
<name>A0A4D7AWX0_9HYPH</name>
<evidence type="ECO:0000313" key="2">
    <source>
        <dbReference type="EMBL" id="QCI63443.1"/>
    </source>
</evidence>
<keyword evidence="3" id="KW-1185">Reference proteome</keyword>
<dbReference type="KEGG" id="pstg:E8M01_03830"/>
<evidence type="ECO:0000259" key="1">
    <source>
        <dbReference type="Pfam" id="PF13529"/>
    </source>
</evidence>
<evidence type="ECO:0000313" key="3">
    <source>
        <dbReference type="Proteomes" id="UP000298781"/>
    </source>
</evidence>
<dbReference type="Pfam" id="PF13529">
    <property type="entry name" value="Peptidase_C39_2"/>
    <property type="match status" value="1"/>
</dbReference>
<proteinExistence type="predicted"/>
<gene>
    <name evidence="2" type="ORF">E8M01_03830</name>
</gene>
<dbReference type="Gene3D" id="3.90.70.10">
    <property type="entry name" value="Cysteine proteinases"/>
    <property type="match status" value="1"/>
</dbReference>
<sequence>MANFKIPENGRDISSFDLPLDRTIRLLQWGGDPQGNRLDVALDRSVAGVTLTALSAKQPAASTLFEVKGTAIGTTFGVAAYLPGTTQRYSKDLKMRVCGEPVNQLGYTVDLIAQLAANGSAKQVYLYSRILSDPSDSTHILSQNTTAGQYNCGDVAAGYGTKIFTKPTHTAYFTYYLPPQSDKMADLRFNANRLKLGIAKIKTMLDKGTPVRVWLIHHDGFKPIIQGDTRTHFLTIVGYSATKFLCLDPWPGGSELDYQGGMYAKTRNAFMGELEFDPVRLELGIGSPAGSLGAHSYKVIAGP</sequence>